<dbReference type="InterPro" id="IPR047215">
    <property type="entry name" value="Galactose_mutarotase-like"/>
</dbReference>
<evidence type="ECO:0000256" key="7">
    <source>
        <dbReference type="PIRSR" id="PIRSR005096-2"/>
    </source>
</evidence>
<accession>A0A1G6AE27</accession>
<dbReference type="GO" id="GO:0006006">
    <property type="term" value="P:glucose metabolic process"/>
    <property type="evidence" value="ECO:0007669"/>
    <property type="project" value="TreeGrafter"/>
</dbReference>
<dbReference type="PANTHER" id="PTHR10091:SF0">
    <property type="entry name" value="GALACTOSE MUTAROTASE"/>
    <property type="match status" value="1"/>
</dbReference>
<organism evidence="9 10">
    <name type="scientific">Eubacterium oxidoreducens</name>
    <dbReference type="NCBI Taxonomy" id="1732"/>
    <lineage>
        <taxon>Bacteria</taxon>
        <taxon>Bacillati</taxon>
        <taxon>Bacillota</taxon>
        <taxon>Clostridia</taxon>
        <taxon>Eubacteriales</taxon>
        <taxon>Eubacteriaceae</taxon>
        <taxon>Eubacterium</taxon>
    </lineage>
</organism>
<dbReference type="GO" id="GO:0004034">
    <property type="term" value="F:aldose 1-epimerase activity"/>
    <property type="evidence" value="ECO:0007669"/>
    <property type="project" value="UniProtKB-EC"/>
</dbReference>
<dbReference type="InterPro" id="IPR014718">
    <property type="entry name" value="GH-type_carb-bd"/>
</dbReference>
<sequence length="333" mass="37618">MTKVKVLQSIDYDMQIYEMTSERVRVVMTNVGCHLLSIFTPDREGKMADILLGYQEITHGMDDGQYLGALCGRVAGRIAGASFRLNDKTYQLSVNEGENHLHGGASGFDKKIFSTEILPNGIRFSYISEDGEEGYPGRLKLQAEYILRDNILYTNFVATTDEDTIVNIAGHPYFNLSGGTEEIYTHELKIDANEIACIDSKHLPTGEYINVEGTPFDFHEYHEIKENLAKPHPQLALPGGFDHAFMLGSGFEQIALRHRLSGRMVEIMTNLPCAVIYTGNPKGIAIETQYLPDSIHIEEESQVILRSNQEYHARTAYCFEVMQEEVEEDWKIH</sequence>
<feature type="binding site" evidence="7">
    <location>
        <position position="242"/>
    </location>
    <ligand>
        <name>beta-D-galactose</name>
        <dbReference type="ChEBI" id="CHEBI:27667"/>
    </ligand>
</feature>
<comment type="pathway">
    <text evidence="1 5">Carbohydrate metabolism; hexose metabolism.</text>
</comment>
<dbReference type="PANTHER" id="PTHR10091">
    <property type="entry name" value="ALDOSE-1-EPIMERASE"/>
    <property type="match status" value="1"/>
</dbReference>
<dbReference type="EMBL" id="FMXR01000005">
    <property type="protein sequence ID" value="SDB06667.1"/>
    <property type="molecule type" value="Genomic_DNA"/>
</dbReference>
<dbReference type="Proteomes" id="UP000199228">
    <property type="component" value="Unassembled WGS sequence"/>
</dbReference>
<keyword evidence="3 5" id="KW-0413">Isomerase</keyword>
<dbReference type="OrthoDB" id="9779408at2"/>
<evidence type="ECO:0000256" key="4">
    <source>
        <dbReference type="ARBA" id="ARBA00023277"/>
    </source>
</evidence>
<dbReference type="PIRSF" id="PIRSF005096">
    <property type="entry name" value="GALM"/>
    <property type="match status" value="1"/>
</dbReference>
<proteinExistence type="inferred from homology"/>
<comment type="similarity">
    <text evidence="2 5">Belongs to the aldose epimerase family.</text>
</comment>
<feature type="active site" description="Proton acceptor" evidence="6">
    <location>
        <position position="287"/>
    </location>
</feature>
<evidence type="ECO:0000256" key="5">
    <source>
        <dbReference type="PIRNR" id="PIRNR005096"/>
    </source>
</evidence>
<keyword evidence="10" id="KW-1185">Reference proteome</keyword>
<dbReference type="Gene3D" id="2.70.98.10">
    <property type="match status" value="1"/>
</dbReference>
<dbReference type="GO" id="GO:0005737">
    <property type="term" value="C:cytoplasm"/>
    <property type="evidence" value="ECO:0007669"/>
    <property type="project" value="TreeGrafter"/>
</dbReference>
<evidence type="ECO:0000256" key="3">
    <source>
        <dbReference type="ARBA" id="ARBA00023235"/>
    </source>
</evidence>
<dbReference type="AlphaFoldDB" id="A0A1G6AE27"/>
<feature type="active site" description="Proton donor" evidence="6">
    <location>
        <position position="171"/>
    </location>
</feature>
<reference evidence="9 10" key="1">
    <citation type="submission" date="2016-10" db="EMBL/GenBank/DDBJ databases">
        <authorList>
            <person name="de Groot N.N."/>
        </authorList>
    </citation>
    <scope>NUCLEOTIDE SEQUENCE [LARGE SCALE GENOMIC DNA]</scope>
    <source>
        <strain evidence="9 10">DSM 3217</strain>
    </source>
</reference>
<evidence type="ECO:0000256" key="1">
    <source>
        <dbReference type="ARBA" id="ARBA00005028"/>
    </source>
</evidence>
<dbReference type="InterPro" id="IPR011013">
    <property type="entry name" value="Gal_mutarotase_sf_dom"/>
</dbReference>
<name>A0A1G6AE27_EUBOX</name>
<protein>
    <recommendedName>
        <fullName evidence="5">Aldose 1-epimerase</fullName>
        <ecNumber evidence="5">5.1.3.3</ecNumber>
    </recommendedName>
</protein>
<dbReference type="EC" id="5.1.3.3" evidence="5"/>
<dbReference type="Pfam" id="PF01263">
    <property type="entry name" value="Aldose_epim"/>
    <property type="match status" value="1"/>
</dbReference>
<dbReference type="GO" id="GO:0030246">
    <property type="term" value="F:carbohydrate binding"/>
    <property type="evidence" value="ECO:0007669"/>
    <property type="project" value="InterPro"/>
</dbReference>
<dbReference type="UniPathway" id="UPA00242"/>
<dbReference type="RefSeq" id="WP_090171798.1">
    <property type="nucleotide sequence ID" value="NZ_FMXR01000005.1"/>
</dbReference>
<keyword evidence="4 5" id="KW-0119">Carbohydrate metabolism</keyword>
<evidence type="ECO:0000313" key="9">
    <source>
        <dbReference type="EMBL" id="SDB06667.1"/>
    </source>
</evidence>
<evidence type="ECO:0000256" key="6">
    <source>
        <dbReference type="PIRSR" id="PIRSR005096-1"/>
    </source>
</evidence>
<dbReference type="STRING" id="1732.SAMN02910417_00473"/>
<evidence type="ECO:0000313" key="10">
    <source>
        <dbReference type="Proteomes" id="UP000199228"/>
    </source>
</evidence>
<dbReference type="InterPro" id="IPR008183">
    <property type="entry name" value="Aldose_1/G6P_1-epimerase"/>
</dbReference>
<dbReference type="GO" id="GO:0033499">
    <property type="term" value="P:galactose catabolic process via UDP-galactose, Leloir pathway"/>
    <property type="evidence" value="ECO:0007669"/>
    <property type="project" value="TreeGrafter"/>
</dbReference>
<evidence type="ECO:0000256" key="2">
    <source>
        <dbReference type="ARBA" id="ARBA00006206"/>
    </source>
</evidence>
<gene>
    <name evidence="9" type="ORF">SAMN02910417_00473</name>
</gene>
<feature type="binding site" evidence="8">
    <location>
        <begin position="171"/>
        <end position="173"/>
    </location>
    <ligand>
        <name>beta-D-galactose</name>
        <dbReference type="ChEBI" id="CHEBI:27667"/>
    </ligand>
</feature>
<dbReference type="InterPro" id="IPR015443">
    <property type="entry name" value="Aldose_1-epimerase"/>
</dbReference>
<comment type="catalytic activity">
    <reaction evidence="5">
        <text>alpha-D-glucose = beta-D-glucose</text>
        <dbReference type="Rhea" id="RHEA:10264"/>
        <dbReference type="ChEBI" id="CHEBI:15903"/>
        <dbReference type="ChEBI" id="CHEBI:17925"/>
        <dbReference type="EC" id="5.1.3.3"/>
    </reaction>
</comment>
<evidence type="ECO:0000256" key="8">
    <source>
        <dbReference type="PIRSR" id="PIRSR005096-3"/>
    </source>
</evidence>
<dbReference type="CDD" id="cd09019">
    <property type="entry name" value="galactose_mutarotase_like"/>
    <property type="match status" value="1"/>
</dbReference>
<dbReference type="SUPFAM" id="SSF74650">
    <property type="entry name" value="Galactose mutarotase-like"/>
    <property type="match status" value="1"/>
</dbReference>